<reference evidence="2 3" key="1">
    <citation type="submission" date="2024-01" db="EMBL/GenBank/DDBJ databases">
        <authorList>
            <person name="Allen C."/>
            <person name="Tagirdzhanova G."/>
        </authorList>
    </citation>
    <scope>NUCLEOTIDE SEQUENCE [LARGE SCALE GENOMIC DNA]</scope>
</reference>
<dbReference type="Proteomes" id="UP001642406">
    <property type="component" value="Unassembled WGS sequence"/>
</dbReference>
<protein>
    <submittedName>
        <fullName evidence="2">Uncharacterized protein</fullName>
    </submittedName>
</protein>
<evidence type="ECO:0000256" key="1">
    <source>
        <dbReference type="SAM" id="MobiDB-lite"/>
    </source>
</evidence>
<evidence type="ECO:0000313" key="3">
    <source>
        <dbReference type="Proteomes" id="UP001642406"/>
    </source>
</evidence>
<proteinExistence type="predicted"/>
<keyword evidence="3" id="KW-1185">Reference proteome</keyword>
<feature type="region of interest" description="Disordered" evidence="1">
    <location>
        <begin position="1"/>
        <end position="30"/>
    </location>
</feature>
<sequence length="180" mass="19674">MAEPPFNNKSSNRGKKRSIDEINGTVEHREATRARDHDYFCSNQILQREQHHNFQHQLRSSTMANHTNPMVRGLRESYIAALEVANAATRARAITSGSNIAHGSNTTANNTFTRYRISSGTHIIGSQVVASTNNAITGGSLSGSSNISNGITSYAAQQVPDTIKDDTFYESDDDDQTSIS</sequence>
<accession>A0ABP0AYF8</accession>
<organism evidence="2 3">
    <name type="scientific">Sporothrix bragantina</name>
    <dbReference type="NCBI Taxonomy" id="671064"/>
    <lineage>
        <taxon>Eukaryota</taxon>
        <taxon>Fungi</taxon>
        <taxon>Dikarya</taxon>
        <taxon>Ascomycota</taxon>
        <taxon>Pezizomycotina</taxon>
        <taxon>Sordariomycetes</taxon>
        <taxon>Sordariomycetidae</taxon>
        <taxon>Ophiostomatales</taxon>
        <taxon>Ophiostomataceae</taxon>
        <taxon>Sporothrix</taxon>
    </lineage>
</organism>
<name>A0ABP0AYF8_9PEZI</name>
<evidence type="ECO:0000313" key="2">
    <source>
        <dbReference type="EMBL" id="CAK7212303.1"/>
    </source>
</evidence>
<gene>
    <name evidence="2" type="ORF">SBRCBS47491_001417</name>
</gene>
<dbReference type="EMBL" id="CAWUHC010000008">
    <property type="protein sequence ID" value="CAK7212303.1"/>
    <property type="molecule type" value="Genomic_DNA"/>
</dbReference>
<comment type="caution">
    <text evidence="2">The sequence shown here is derived from an EMBL/GenBank/DDBJ whole genome shotgun (WGS) entry which is preliminary data.</text>
</comment>